<feature type="region of interest" description="Disordered" evidence="1">
    <location>
        <begin position="290"/>
        <end position="314"/>
    </location>
</feature>
<dbReference type="PANTHER" id="PTHR23353">
    <property type="entry name" value="RAB-GAP/TBC-RELATED"/>
    <property type="match status" value="1"/>
</dbReference>
<feature type="compositionally biased region" description="Low complexity" evidence="1">
    <location>
        <begin position="290"/>
        <end position="307"/>
    </location>
</feature>
<evidence type="ECO:0000256" key="1">
    <source>
        <dbReference type="SAM" id="MobiDB-lite"/>
    </source>
</evidence>
<sequence>MISIPTATTAFTPKPFVPMSLVSPDPVNPKSSAISPNTAMPVVLNMSNRYANNGNNNNNNNNGYFRNINYYPDSNNNNNGGGGGGGDYYNTYGTNYRRGGGGSFGGGSFGGGSNFYGDGRSGGYNGDSFRSGNNNYDNDRMYQYPNQRRAGRDEYRGPYAPPPSPYSSHSMQYNSNQAGRYNQYRFDDYDNEQEYFRRNNRGAPLMNNRRLGNLNNNYNYNNNAYPNSNQYNNNNNFNNNNGGGLMRYQGNDYYDSSQSFYNLEGKRVRRYDPLWDNGLYNQDALYDSNNNYLSNNNNNRRNNNNSNGGALRRYDPYMDEGRGYYNPNALYGGQSLGTRRYNLDPYYDEDRFGWGGGTNNSGGRSRYSREYGYDDALLDQEYRRSSGYDQRRRPPSAVMGSGVGYDDRRERYGNQFRNNNENIDNYYNDRRRPFPLRRGGGGDNDYYSNNDYDDYDSYYYNNNNNNIRNDFLDMDARSNYANRPPRIREPFVKNMEDDAMESMRSGKGGRRRPGDSRSQEVSPIPAGRRSSSAATRSRREEEEDYAMNSAGPGRRTRGGGSTVNGSYYPPPRGEANGGLSIDDLKEML</sequence>
<feature type="compositionally biased region" description="Basic and acidic residues" evidence="1">
    <location>
        <begin position="486"/>
        <end position="496"/>
    </location>
</feature>
<keyword evidence="4" id="KW-1185">Reference proteome</keyword>
<feature type="region of interest" description="Disordered" evidence="1">
    <location>
        <begin position="481"/>
        <end position="588"/>
    </location>
</feature>
<dbReference type="InterPro" id="IPR053019">
    <property type="entry name" value="GATA_zinc_finger"/>
</dbReference>
<dbReference type="AlphaFoldDB" id="A0A9K3KKS7"/>
<feature type="region of interest" description="Disordered" evidence="1">
    <location>
        <begin position="384"/>
        <end position="448"/>
    </location>
</feature>
<feature type="compositionally biased region" description="Low complexity" evidence="1">
    <location>
        <begin position="417"/>
        <end position="426"/>
    </location>
</feature>
<feature type="region of interest" description="Disordered" evidence="1">
    <location>
        <begin position="150"/>
        <end position="171"/>
    </location>
</feature>
<protein>
    <submittedName>
        <fullName evidence="2">Uncharacterized protein</fullName>
    </submittedName>
</protein>
<comment type="caution">
    <text evidence="2">The sequence shown here is derived from an EMBL/GenBank/DDBJ whole genome shotgun (WGS) entry which is preliminary data.</text>
</comment>
<dbReference type="Proteomes" id="UP000693970">
    <property type="component" value="Unassembled WGS sequence"/>
</dbReference>
<reference evidence="2" key="1">
    <citation type="journal article" date="2021" name="Sci. Rep.">
        <title>Diploid genomic architecture of Nitzschia inconspicua, an elite biomass production diatom.</title>
        <authorList>
            <person name="Oliver A."/>
            <person name="Podell S."/>
            <person name="Pinowska A."/>
            <person name="Traller J.C."/>
            <person name="Smith S.R."/>
            <person name="McClure R."/>
            <person name="Beliaev A."/>
            <person name="Bohutskyi P."/>
            <person name="Hill E.A."/>
            <person name="Rabines A."/>
            <person name="Zheng H."/>
            <person name="Allen L.Z."/>
            <person name="Kuo A."/>
            <person name="Grigoriev I.V."/>
            <person name="Allen A.E."/>
            <person name="Hazlebeck D."/>
            <person name="Allen E.E."/>
        </authorList>
    </citation>
    <scope>NUCLEOTIDE SEQUENCE</scope>
    <source>
        <strain evidence="2">Hildebrandi</strain>
    </source>
</reference>
<dbReference type="EMBL" id="JAGRRH010000023">
    <property type="protein sequence ID" value="KAG7344628.1"/>
    <property type="molecule type" value="Genomic_DNA"/>
</dbReference>
<accession>A0A9K3KKS7</accession>
<dbReference type="EMBL" id="JAGRRH010000004">
    <property type="protein sequence ID" value="KAG7370471.1"/>
    <property type="molecule type" value="Genomic_DNA"/>
</dbReference>
<evidence type="ECO:0000313" key="2">
    <source>
        <dbReference type="EMBL" id="KAG7344628.1"/>
    </source>
</evidence>
<evidence type="ECO:0000313" key="4">
    <source>
        <dbReference type="Proteomes" id="UP000693970"/>
    </source>
</evidence>
<evidence type="ECO:0000313" key="3">
    <source>
        <dbReference type="EMBL" id="KAG7370471.1"/>
    </source>
</evidence>
<gene>
    <name evidence="3" type="ORF">IV203_019041</name>
    <name evidence="2" type="ORF">IV203_022636</name>
</gene>
<dbReference type="OrthoDB" id="56642at2759"/>
<proteinExistence type="predicted"/>
<name>A0A9K3KKS7_9STRA</name>
<reference evidence="2" key="2">
    <citation type="submission" date="2021-04" db="EMBL/GenBank/DDBJ databases">
        <authorList>
            <person name="Podell S."/>
        </authorList>
    </citation>
    <scope>NUCLEOTIDE SEQUENCE</scope>
    <source>
        <strain evidence="2">Hildebrandi</strain>
    </source>
</reference>
<organism evidence="2 4">
    <name type="scientific">Nitzschia inconspicua</name>
    <dbReference type="NCBI Taxonomy" id="303405"/>
    <lineage>
        <taxon>Eukaryota</taxon>
        <taxon>Sar</taxon>
        <taxon>Stramenopiles</taxon>
        <taxon>Ochrophyta</taxon>
        <taxon>Bacillariophyta</taxon>
        <taxon>Bacillariophyceae</taxon>
        <taxon>Bacillariophycidae</taxon>
        <taxon>Bacillariales</taxon>
        <taxon>Bacillariaceae</taxon>
        <taxon>Nitzschia</taxon>
    </lineage>
</organism>